<dbReference type="PANTHER" id="PTHR46060">
    <property type="entry name" value="MARINER MOS1 TRANSPOSASE-LIKE PROTEIN"/>
    <property type="match status" value="1"/>
</dbReference>
<name>A0A026W044_OOCBI</name>
<dbReference type="GO" id="GO:0003676">
    <property type="term" value="F:nucleic acid binding"/>
    <property type="evidence" value="ECO:0007669"/>
    <property type="project" value="InterPro"/>
</dbReference>
<evidence type="ECO:0000313" key="2">
    <source>
        <dbReference type="Proteomes" id="UP000053097"/>
    </source>
</evidence>
<keyword evidence="1" id="KW-0489">Methyltransferase</keyword>
<proteinExistence type="predicted"/>
<keyword evidence="2" id="KW-1185">Reference proteome</keyword>
<dbReference type="AlphaFoldDB" id="A0A026W044"/>
<reference evidence="1 2" key="1">
    <citation type="journal article" date="2014" name="Curr. Biol.">
        <title>The genome of the clonal raider ant Cerapachys biroi.</title>
        <authorList>
            <person name="Oxley P.R."/>
            <person name="Ji L."/>
            <person name="Fetter-Pruneda I."/>
            <person name="McKenzie S.K."/>
            <person name="Li C."/>
            <person name="Hu H."/>
            <person name="Zhang G."/>
            <person name="Kronauer D.J."/>
        </authorList>
    </citation>
    <scope>NUCLEOTIDE SEQUENCE [LARGE SCALE GENOMIC DNA]</scope>
</reference>
<keyword evidence="1" id="KW-0808">Transferase</keyword>
<protein>
    <submittedName>
        <fullName evidence="1">Histone-lysine N-methyltransferase SETMAR</fullName>
    </submittedName>
</protein>
<dbReference type="STRING" id="2015173.A0A026W044"/>
<dbReference type="Gene3D" id="3.30.420.10">
    <property type="entry name" value="Ribonuclease H-like superfamily/Ribonuclease H"/>
    <property type="match status" value="1"/>
</dbReference>
<dbReference type="PANTHER" id="PTHR46060:SF1">
    <property type="entry name" value="MARINER MOS1 TRANSPOSASE-LIKE PROTEIN"/>
    <property type="match status" value="1"/>
</dbReference>
<accession>A0A026W044</accession>
<evidence type="ECO:0000313" key="1">
    <source>
        <dbReference type="EMBL" id="EZA49066.1"/>
    </source>
</evidence>
<dbReference type="InterPro" id="IPR052709">
    <property type="entry name" value="Transposase-MT_Hybrid"/>
</dbReference>
<dbReference type="GO" id="GO:0032259">
    <property type="term" value="P:methylation"/>
    <property type="evidence" value="ECO:0007669"/>
    <property type="project" value="UniProtKB-KW"/>
</dbReference>
<gene>
    <name evidence="1" type="ORF">X777_12803</name>
</gene>
<dbReference type="InterPro" id="IPR036397">
    <property type="entry name" value="RNaseH_sf"/>
</dbReference>
<dbReference type="GO" id="GO:0008168">
    <property type="term" value="F:methyltransferase activity"/>
    <property type="evidence" value="ECO:0007669"/>
    <property type="project" value="UniProtKB-KW"/>
</dbReference>
<dbReference type="EMBL" id="KK107547">
    <property type="protein sequence ID" value="EZA49066.1"/>
    <property type="molecule type" value="Genomic_DNA"/>
</dbReference>
<organism evidence="1 2">
    <name type="scientific">Ooceraea biroi</name>
    <name type="common">Clonal raider ant</name>
    <name type="synonym">Cerapachys biroi</name>
    <dbReference type="NCBI Taxonomy" id="2015173"/>
    <lineage>
        <taxon>Eukaryota</taxon>
        <taxon>Metazoa</taxon>
        <taxon>Ecdysozoa</taxon>
        <taxon>Arthropoda</taxon>
        <taxon>Hexapoda</taxon>
        <taxon>Insecta</taxon>
        <taxon>Pterygota</taxon>
        <taxon>Neoptera</taxon>
        <taxon>Endopterygota</taxon>
        <taxon>Hymenoptera</taxon>
        <taxon>Apocrita</taxon>
        <taxon>Aculeata</taxon>
        <taxon>Formicoidea</taxon>
        <taxon>Formicidae</taxon>
        <taxon>Dorylinae</taxon>
        <taxon>Ooceraea</taxon>
    </lineage>
</organism>
<dbReference type="Proteomes" id="UP000053097">
    <property type="component" value="Unassembled WGS sequence"/>
</dbReference>
<dbReference type="OMA" id="PHVAKQT"/>
<sequence>MLLLHDNARPHVAKQTVKKLADYKCEILLHPPYSPDLSPTDYHLFKHLDTFVK</sequence>